<evidence type="ECO:0000259" key="1">
    <source>
        <dbReference type="Pfam" id="PF12680"/>
    </source>
</evidence>
<reference evidence="3 5" key="1">
    <citation type="submission" date="2015-05" db="EMBL/GenBank/DDBJ databases">
        <title>Genome sequences of Pluralibacter gergoviae.</title>
        <authorList>
            <person name="Greninger A.L."/>
            <person name="Miller S."/>
        </authorList>
    </citation>
    <scope>NUCLEOTIDE SEQUENCE [LARGE SCALE GENOMIC DNA]</scope>
    <source>
        <strain evidence="3 5">JS81F13</strain>
    </source>
</reference>
<feature type="domain" description="SnoaL-like" evidence="1">
    <location>
        <begin position="11"/>
        <end position="113"/>
    </location>
</feature>
<dbReference type="GeneID" id="61384136"/>
<dbReference type="KEGG" id="pge:LG71_21165"/>
<dbReference type="EMBL" id="JAVDNV010000002">
    <property type="protein sequence ID" value="MDQ2308290.1"/>
    <property type="molecule type" value="Genomic_DNA"/>
</dbReference>
<dbReference type="eggNOG" id="COG3631">
    <property type="taxonomic scope" value="Bacteria"/>
</dbReference>
<dbReference type="Pfam" id="PF12680">
    <property type="entry name" value="SnoaL_2"/>
    <property type="match status" value="1"/>
</dbReference>
<dbReference type="Gene3D" id="3.10.450.50">
    <property type="match status" value="1"/>
</dbReference>
<dbReference type="OrthoDB" id="8635217at2"/>
<dbReference type="PATRIC" id="fig|61647.14.peg.3268"/>
<accession>A0A089PQQ1</accession>
<sequence>MSSSEKAVEVVSRFLAASMAKDAALAATFMHPEVKITFTGGREFAGAKDITAFNGSRYKWVKKSIGEYDCADRGDCVVVYSNGTLYGEWPDGRPFAGNRYLDRFEVREGKIVKMDVWNDSAEWILAPEINRAATV</sequence>
<dbReference type="EMBL" id="ABLOKC030000001">
    <property type="protein sequence ID" value="EML1469685.1"/>
    <property type="molecule type" value="Genomic_DNA"/>
</dbReference>
<name>A0A089PQQ1_PLUGE</name>
<gene>
    <name evidence="3" type="ORF">ABW06_13855</name>
    <name evidence="2" type="ORF">QEG54_000352</name>
    <name evidence="4" type="ORF">RBJ30_04175</name>
</gene>
<dbReference type="RefSeq" id="WP_043085119.1">
    <property type="nucleotide sequence ID" value="NZ_CACVCI010000001.1"/>
</dbReference>
<evidence type="ECO:0000313" key="5">
    <source>
        <dbReference type="Proteomes" id="UP000036196"/>
    </source>
</evidence>
<organism evidence="3 5">
    <name type="scientific">Pluralibacter gergoviae</name>
    <name type="common">Enterobacter gergoviae</name>
    <dbReference type="NCBI Taxonomy" id="61647"/>
    <lineage>
        <taxon>Bacteria</taxon>
        <taxon>Pseudomonadati</taxon>
        <taxon>Pseudomonadota</taxon>
        <taxon>Gammaproteobacteria</taxon>
        <taxon>Enterobacterales</taxon>
        <taxon>Enterobacteriaceae</taxon>
        <taxon>Pluralibacter</taxon>
    </lineage>
</organism>
<dbReference type="Proteomes" id="UP000036196">
    <property type="component" value="Unassembled WGS sequence"/>
</dbReference>
<evidence type="ECO:0000313" key="2">
    <source>
        <dbReference type="EMBL" id="EML1469685.1"/>
    </source>
</evidence>
<dbReference type="STRING" id="61647.LG71_21165"/>
<comment type="caution">
    <text evidence="3">The sequence shown here is derived from an EMBL/GenBank/DDBJ whole genome shotgun (WGS) entry which is preliminary data.</text>
</comment>
<reference evidence="4" key="2">
    <citation type="submission" date="2023-08" db="EMBL/GenBank/DDBJ databases">
        <title>WGS of pathogenic bacterial species, Los Angeles County Public Health Laboratories.</title>
        <authorList>
            <person name="Garrigues J.M."/>
            <person name="Green N.M."/>
        </authorList>
    </citation>
    <scope>NUCLEOTIDE SEQUENCE</scope>
    <source>
        <strain evidence="4">LACPHL-BACT-2023-00068</strain>
    </source>
</reference>
<proteinExistence type="predicted"/>
<evidence type="ECO:0000313" key="4">
    <source>
        <dbReference type="EMBL" id="MDQ2308290.1"/>
    </source>
</evidence>
<dbReference type="Proteomes" id="UP001236270">
    <property type="component" value="Unassembled WGS sequence"/>
</dbReference>
<dbReference type="AlphaFoldDB" id="A0A089PQQ1"/>
<reference evidence="2" key="3">
    <citation type="submission" date="2024-02" db="EMBL/GenBank/DDBJ databases">
        <authorList>
            <consortium name="Clinical and Environmental Microbiology Branch: Whole genome sequencing antimicrobial resistance pathogens in the healthcare setting"/>
        </authorList>
    </citation>
    <scope>NUCLEOTIDE SEQUENCE</scope>
    <source>
        <strain evidence="2">2021DK-00143</strain>
    </source>
</reference>
<dbReference type="SUPFAM" id="SSF54427">
    <property type="entry name" value="NTF2-like"/>
    <property type="match status" value="1"/>
</dbReference>
<dbReference type="InterPro" id="IPR037401">
    <property type="entry name" value="SnoaL-like"/>
</dbReference>
<evidence type="ECO:0000313" key="3">
    <source>
        <dbReference type="EMBL" id="KMK13075.1"/>
    </source>
</evidence>
<dbReference type="EMBL" id="LDZF01000013">
    <property type="protein sequence ID" value="KMK13075.1"/>
    <property type="molecule type" value="Genomic_DNA"/>
</dbReference>
<protein>
    <submittedName>
        <fullName evidence="3">Membrane protein</fullName>
    </submittedName>
    <submittedName>
        <fullName evidence="2">Nuclear transport factor 2 family protein</fullName>
    </submittedName>
</protein>
<keyword evidence="5" id="KW-1185">Reference proteome</keyword>
<dbReference type="InterPro" id="IPR032710">
    <property type="entry name" value="NTF2-like_dom_sf"/>
</dbReference>